<proteinExistence type="predicted"/>
<sequence>MESVQAFMLALLDVGDRLTRLVDNLIEGYVESAGCSEDEATAEILTMIFGTTSVRLATVPPADFERATELLRRAFTVVLADVEAAAELARRRELPNHATSTHGRPL</sequence>
<dbReference type="Proteomes" id="UP001147700">
    <property type="component" value="Unassembled WGS sequence"/>
</dbReference>
<protein>
    <submittedName>
        <fullName evidence="1">Uncharacterized protein</fullName>
    </submittedName>
</protein>
<gene>
    <name evidence="1" type="ORF">OJ962_02675</name>
</gene>
<evidence type="ECO:0000313" key="2">
    <source>
        <dbReference type="Proteomes" id="UP001147700"/>
    </source>
</evidence>
<accession>A0ABT4RCZ2</accession>
<evidence type="ECO:0000313" key="1">
    <source>
        <dbReference type="EMBL" id="MDA0136385.1"/>
    </source>
</evidence>
<keyword evidence="2" id="KW-1185">Reference proteome</keyword>
<comment type="caution">
    <text evidence="1">The sequence shown here is derived from an EMBL/GenBank/DDBJ whole genome shotgun (WGS) entry which is preliminary data.</text>
</comment>
<reference evidence="1" key="1">
    <citation type="submission" date="2022-10" db="EMBL/GenBank/DDBJ databases">
        <title>The WGS of Solirubrobacter sp. CPCC 204708.</title>
        <authorList>
            <person name="Jiang Z."/>
        </authorList>
    </citation>
    <scope>NUCLEOTIDE SEQUENCE</scope>
    <source>
        <strain evidence="1">CPCC 204708</strain>
    </source>
</reference>
<name>A0ABT4RCZ2_9ACTN</name>
<dbReference type="RefSeq" id="WP_202955462.1">
    <property type="nucleotide sequence ID" value="NZ_JAPCID010000003.1"/>
</dbReference>
<organism evidence="1 2">
    <name type="scientific">Solirubrobacter deserti</name>
    <dbReference type="NCBI Taxonomy" id="2282478"/>
    <lineage>
        <taxon>Bacteria</taxon>
        <taxon>Bacillati</taxon>
        <taxon>Actinomycetota</taxon>
        <taxon>Thermoleophilia</taxon>
        <taxon>Solirubrobacterales</taxon>
        <taxon>Solirubrobacteraceae</taxon>
        <taxon>Solirubrobacter</taxon>
    </lineage>
</organism>
<dbReference type="EMBL" id="JAPCID010000003">
    <property type="protein sequence ID" value="MDA0136385.1"/>
    <property type="molecule type" value="Genomic_DNA"/>
</dbReference>